<dbReference type="PANTHER" id="PTHR45586:SF15">
    <property type="entry name" value="TPR REPEAT-CONTAINING PROTEIN YPIA"/>
    <property type="match status" value="1"/>
</dbReference>
<keyword evidence="1" id="KW-0677">Repeat</keyword>
<reference evidence="4 5" key="1">
    <citation type="submission" date="2024-06" db="EMBL/GenBank/DDBJ databases">
        <title>Genomic Encyclopedia of Type Strains, Phase IV (KMG-IV): sequencing the most valuable type-strain genomes for metagenomic binning, comparative biology and taxonomic classification.</title>
        <authorList>
            <person name="Goeker M."/>
        </authorList>
    </citation>
    <scope>NUCLEOTIDE SEQUENCE [LARGE SCALE GENOMIC DNA]</scope>
    <source>
        <strain evidence="4 5">DSM 28303</strain>
    </source>
</reference>
<organism evidence="4 5">
    <name type="scientific">Streptococcus rupicaprae</name>
    <dbReference type="NCBI Taxonomy" id="759619"/>
    <lineage>
        <taxon>Bacteria</taxon>
        <taxon>Bacillati</taxon>
        <taxon>Bacillota</taxon>
        <taxon>Bacilli</taxon>
        <taxon>Lactobacillales</taxon>
        <taxon>Streptococcaceae</taxon>
        <taxon>Streptococcus</taxon>
    </lineage>
</organism>
<accession>A0ABV2FJQ5</accession>
<evidence type="ECO:0000256" key="2">
    <source>
        <dbReference type="ARBA" id="ARBA00022803"/>
    </source>
</evidence>
<dbReference type="SMART" id="SM00028">
    <property type="entry name" value="TPR"/>
    <property type="match status" value="4"/>
</dbReference>
<dbReference type="EMBL" id="JBEPLO010000023">
    <property type="protein sequence ID" value="MET3558771.1"/>
    <property type="molecule type" value="Genomic_DNA"/>
</dbReference>
<dbReference type="PANTHER" id="PTHR45586">
    <property type="entry name" value="TPR REPEAT-CONTAINING PROTEIN PA4667"/>
    <property type="match status" value="1"/>
</dbReference>
<protein>
    <submittedName>
        <fullName evidence="4">Tetratricopeptide (TPR) repeat protein</fullName>
    </submittedName>
</protein>
<dbReference type="SUPFAM" id="SSF48452">
    <property type="entry name" value="TPR-like"/>
    <property type="match status" value="1"/>
</dbReference>
<dbReference type="PROSITE" id="PS50005">
    <property type="entry name" value="TPR"/>
    <property type="match status" value="1"/>
</dbReference>
<dbReference type="Pfam" id="PF13181">
    <property type="entry name" value="TPR_8"/>
    <property type="match status" value="1"/>
</dbReference>
<keyword evidence="5" id="KW-1185">Reference proteome</keyword>
<gene>
    <name evidence="4" type="ORF">ABID29_001899</name>
</gene>
<comment type="caution">
    <text evidence="4">The sequence shown here is derived from an EMBL/GenBank/DDBJ whole genome shotgun (WGS) entry which is preliminary data.</text>
</comment>
<keyword evidence="2 3" id="KW-0802">TPR repeat</keyword>
<proteinExistence type="predicted"/>
<evidence type="ECO:0000256" key="1">
    <source>
        <dbReference type="ARBA" id="ARBA00022737"/>
    </source>
</evidence>
<feature type="repeat" description="TPR" evidence="3">
    <location>
        <begin position="167"/>
        <end position="200"/>
    </location>
</feature>
<dbReference type="Pfam" id="PF13432">
    <property type="entry name" value="TPR_16"/>
    <property type="match status" value="1"/>
</dbReference>
<evidence type="ECO:0000313" key="5">
    <source>
        <dbReference type="Proteomes" id="UP001549122"/>
    </source>
</evidence>
<dbReference type="PROSITE" id="PS50293">
    <property type="entry name" value="TPR_REGION"/>
    <property type="match status" value="1"/>
</dbReference>
<evidence type="ECO:0000256" key="3">
    <source>
        <dbReference type="PROSITE-ProRule" id="PRU00339"/>
    </source>
</evidence>
<dbReference type="Proteomes" id="UP001549122">
    <property type="component" value="Unassembled WGS sequence"/>
</dbReference>
<sequence>MSKSQTVIEALALQDLDRAEGYFQEALAEDSPEVLLELGEYLENIGFFPQAKQIYEKLLPHFPGLGLNLAGIAMEDGQTEAAFAYLDTFDEASPFYVEALVTKADFYQLEGLADVAKEKLLEATQLSDEPLLRFGLAEMELELENYQSAIHHYAALDNRDIYEATGISTYQRIGYAYAHLGKFEAAIEFLEKAIELEYDDQTLFELAALLFDQKEYQRANLYFKQLESLNPDFEGYEYLYAQSLHEEHQTKEALALLEGYLGHNPMAVPALLLASQYAYELKDSQQAEAHLLVAKEWADDLEEIDLRLSSLYLEQERYEDLLDLEREDLDHVLTRWQIAKAYKALESDQALEKYGDLFPDLRDNPDFLKDYGYLLREYGQQAKAKAVLEQYLALVPDDLEVAEDYHA</sequence>
<dbReference type="Gene3D" id="1.25.40.10">
    <property type="entry name" value="Tetratricopeptide repeat domain"/>
    <property type="match status" value="3"/>
</dbReference>
<dbReference type="InterPro" id="IPR051012">
    <property type="entry name" value="CellSynth/LPSAsmb/PSIAsmb"/>
</dbReference>
<name>A0ABV2FJQ5_9STRE</name>
<evidence type="ECO:0000313" key="4">
    <source>
        <dbReference type="EMBL" id="MET3558771.1"/>
    </source>
</evidence>
<dbReference type="InterPro" id="IPR011990">
    <property type="entry name" value="TPR-like_helical_dom_sf"/>
</dbReference>
<dbReference type="InterPro" id="IPR019734">
    <property type="entry name" value="TPR_rpt"/>
</dbReference>
<dbReference type="RefSeq" id="WP_354365895.1">
    <property type="nucleotide sequence ID" value="NZ_JBEPLO010000023.1"/>
</dbReference>